<dbReference type="Gene3D" id="1.10.630.10">
    <property type="entry name" value="Cytochrome P450"/>
    <property type="match status" value="1"/>
</dbReference>
<evidence type="ECO:0000256" key="4">
    <source>
        <dbReference type="ARBA" id="ARBA00010617"/>
    </source>
</evidence>
<dbReference type="InterPro" id="IPR036396">
    <property type="entry name" value="Cyt_P450_sf"/>
</dbReference>
<dbReference type="EMBL" id="VTPC01063937">
    <property type="protein sequence ID" value="KAF2889677.1"/>
    <property type="molecule type" value="Genomic_DNA"/>
</dbReference>
<dbReference type="PROSITE" id="PS00086">
    <property type="entry name" value="CYTOCHROME_P450"/>
    <property type="match status" value="1"/>
</dbReference>
<dbReference type="InterPro" id="IPR050476">
    <property type="entry name" value="Insect_CytP450_Detox"/>
</dbReference>
<dbReference type="PANTHER" id="PTHR24292">
    <property type="entry name" value="CYTOCHROME P450"/>
    <property type="match status" value="1"/>
</dbReference>
<evidence type="ECO:0000256" key="12">
    <source>
        <dbReference type="ARBA" id="ARBA00023136"/>
    </source>
</evidence>
<evidence type="ECO:0000256" key="1">
    <source>
        <dbReference type="ARBA" id="ARBA00001971"/>
    </source>
</evidence>
<evidence type="ECO:0000256" key="2">
    <source>
        <dbReference type="ARBA" id="ARBA00004174"/>
    </source>
</evidence>
<keyword evidence="16" id="KW-1185">Reference proteome</keyword>
<gene>
    <name evidence="15" type="ORF">ILUMI_16496</name>
</gene>
<feature type="binding site" description="axial binding residue" evidence="13">
    <location>
        <position position="153"/>
    </location>
    <ligand>
        <name>heme</name>
        <dbReference type="ChEBI" id="CHEBI:30413"/>
    </ligand>
    <ligandPart>
        <name>Fe</name>
        <dbReference type="ChEBI" id="CHEBI:18248"/>
    </ligandPart>
</feature>
<dbReference type="GO" id="GO:0020037">
    <property type="term" value="F:heme binding"/>
    <property type="evidence" value="ECO:0007669"/>
    <property type="project" value="InterPro"/>
</dbReference>
<keyword evidence="10 13" id="KW-0408">Iron</keyword>
<keyword evidence="7" id="KW-0256">Endoplasmic reticulum</keyword>
<protein>
    <recommendedName>
        <fullName evidence="17">Cytochrome</fullName>
    </recommendedName>
</protein>
<dbReference type="SUPFAM" id="SSF48264">
    <property type="entry name" value="Cytochrome P450"/>
    <property type="match status" value="1"/>
</dbReference>
<evidence type="ECO:0000313" key="15">
    <source>
        <dbReference type="EMBL" id="KAF2889677.1"/>
    </source>
</evidence>
<dbReference type="AlphaFoldDB" id="A0A8K0G5X8"/>
<keyword evidence="5 13" id="KW-0349">Heme</keyword>
<evidence type="ECO:0000256" key="7">
    <source>
        <dbReference type="ARBA" id="ARBA00022824"/>
    </source>
</evidence>
<evidence type="ECO:0000256" key="11">
    <source>
        <dbReference type="ARBA" id="ARBA00023033"/>
    </source>
</evidence>
<evidence type="ECO:0000256" key="13">
    <source>
        <dbReference type="PIRSR" id="PIRSR602401-1"/>
    </source>
</evidence>
<evidence type="ECO:0000313" key="16">
    <source>
        <dbReference type="Proteomes" id="UP000801492"/>
    </source>
</evidence>
<evidence type="ECO:0000256" key="9">
    <source>
        <dbReference type="ARBA" id="ARBA00023002"/>
    </source>
</evidence>
<feature type="non-terminal residue" evidence="15">
    <location>
        <position position="1"/>
    </location>
</feature>
<dbReference type="OrthoDB" id="2789670at2759"/>
<keyword evidence="8" id="KW-0492">Microsome</keyword>
<evidence type="ECO:0000256" key="10">
    <source>
        <dbReference type="ARBA" id="ARBA00023004"/>
    </source>
</evidence>
<evidence type="ECO:0000256" key="14">
    <source>
        <dbReference type="RuleBase" id="RU000461"/>
    </source>
</evidence>
<organism evidence="15 16">
    <name type="scientific">Ignelater luminosus</name>
    <name type="common">Cucubano</name>
    <name type="synonym">Pyrophorus luminosus</name>
    <dbReference type="NCBI Taxonomy" id="2038154"/>
    <lineage>
        <taxon>Eukaryota</taxon>
        <taxon>Metazoa</taxon>
        <taxon>Ecdysozoa</taxon>
        <taxon>Arthropoda</taxon>
        <taxon>Hexapoda</taxon>
        <taxon>Insecta</taxon>
        <taxon>Pterygota</taxon>
        <taxon>Neoptera</taxon>
        <taxon>Endopterygota</taxon>
        <taxon>Coleoptera</taxon>
        <taxon>Polyphaga</taxon>
        <taxon>Elateriformia</taxon>
        <taxon>Elateroidea</taxon>
        <taxon>Elateridae</taxon>
        <taxon>Agrypninae</taxon>
        <taxon>Pyrophorini</taxon>
        <taxon>Ignelater</taxon>
    </lineage>
</organism>
<evidence type="ECO:0008006" key="17">
    <source>
        <dbReference type="Google" id="ProtNLM"/>
    </source>
</evidence>
<dbReference type="GO" id="GO:0005789">
    <property type="term" value="C:endoplasmic reticulum membrane"/>
    <property type="evidence" value="ECO:0007669"/>
    <property type="project" value="UniProtKB-SubCell"/>
</dbReference>
<sequence>ADRIIAQAGQFFLAGFETVSSTMAFTLYELCINKDIQNKVRLELMRVLTNHGKFTSEAVQDMKYLEMVVNESLRKYPVLPFLDRICLEDYKIPNSNFVIEKGTAVYVPMFGLHYDPDYFPNPEEFIPERFAGDDYENTSKLAYIPFGIGPRKCIGARFGLTVVKLGLAHILSTFEVERSRDTPVPLKYLTKGVVLASTIGLPMRFKKIERTLTNDFK</sequence>
<dbReference type="PANTHER" id="PTHR24292:SF45">
    <property type="entry name" value="CYTOCHROME P450 6G1-RELATED"/>
    <property type="match status" value="1"/>
</dbReference>
<keyword evidence="12" id="KW-0472">Membrane</keyword>
<dbReference type="GO" id="GO:0004497">
    <property type="term" value="F:monooxygenase activity"/>
    <property type="evidence" value="ECO:0007669"/>
    <property type="project" value="UniProtKB-KW"/>
</dbReference>
<comment type="similarity">
    <text evidence="4 14">Belongs to the cytochrome P450 family.</text>
</comment>
<keyword evidence="6 13" id="KW-0479">Metal-binding</keyword>
<comment type="caution">
    <text evidence="15">The sequence shown here is derived from an EMBL/GenBank/DDBJ whole genome shotgun (WGS) entry which is preliminary data.</text>
</comment>
<comment type="subcellular location">
    <subcellularLocation>
        <location evidence="3">Endoplasmic reticulum membrane</location>
        <topology evidence="3">Peripheral membrane protein</topology>
    </subcellularLocation>
    <subcellularLocation>
        <location evidence="2">Microsome membrane</location>
        <topology evidence="2">Peripheral membrane protein</topology>
    </subcellularLocation>
</comment>
<accession>A0A8K0G5X8</accession>
<dbReference type="InterPro" id="IPR017972">
    <property type="entry name" value="Cyt_P450_CS"/>
</dbReference>
<keyword evidence="11 14" id="KW-0503">Monooxygenase</keyword>
<dbReference type="GO" id="GO:0016705">
    <property type="term" value="F:oxidoreductase activity, acting on paired donors, with incorporation or reduction of molecular oxygen"/>
    <property type="evidence" value="ECO:0007669"/>
    <property type="project" value="InterPro"/>
</dbReference>
<proteinExistence type="inferred from homology"/>
<comment type="cofactor">
    <cofactor evidence="1 13">
        <name>heme</name>
        <dbReference type="ChEBI" id="CHEBI:30413"/>
    </cofactor>
</comment>
<dbReference type="Pfam" id="PF00067">
    <property type="entry name" value="p450"/>
    <property type="match status" value="1"/>
</dbReference>
<evidence type="ECO:0000256" key="8">
    <source>
        <dbReference type="ARBA" id="ARBA00022848"/>
    </source>
</evidence>
<dbReference type="Proteomes" id="UP000801492">
    <property type="component" value="Unassembled WGS sequence"/>
</dbReference>
<evidence type="ECO:0000256" key="3">
    <source>
        <dbReference type="ARBA" id="ARBA00004406"/>
    </source>
</evidence>
<dbReference type="InterPro" id="IPR001128">
    <property type="entry name" value="Cyt_P450"/>
</dbReference>
<dbReference type="InterPro" id="IPR002401">
    <property type="entry name" value="Cyt_P450_E_grp-I"/>
</dbReference>
<evidence type="ECO:0000256" key="6">
    <source>
        <dbReference type="ARBA" id="ARBA00022723"/>
    </source>
</evidence>
<reference evidence="15" key="1">
    <citation type="submission" date="2019-08" db="EMBL/GenBank/DDBJ databases">
        <title>The genome of the North American firefly Photinus pyralis.</title>
        <authorList>
            <consortium name="Photinus pyralis genome working group"/>
            <person name="Fallon T.R."/>
            <person name="Sander Lower S.E."/>
            <person name="Weng J.-K."/>
        </authorList>
    </citation>
    <scope>NUCLEOTIDE SEQUENCE</scope>
    <source>
        <strain evidence="15">TRF0915ILg1</strain>
        <tissue evidence="15">Whole body</tissue>
    </source>
</reference>
<dbReference type="PRINTS" id="PR00463">
    <property type="entry name" value="EP450I"/>
</dbReference>
<name>A0A8K0G5X8_IGNLU</name>
<dbReference type="GO" id="GO:0005506">
    <property type="term" value="F:iron ion binding"/>
    <property type="evidence" value="ECO:0007669"/>
    <property type="project" value="InterPro"/>
</dbReference>
<dbReference type="PRINTS" id="PR00385">
    <property type="entry name" value="P450"/>
</dbReference>
<keyword evidence="9 14" id="KW-0560">Oxidoreductase</keyword>
<evidence type="ECO:0000256" key="5">
    <source>
        <dbReference type="ARBA" id="ARBA00022617"/>
    </source>
</evidence>